<dbReference type="Proteomes" id="UP000297558">
    <property type="component" value="Unassembled WGS sequence"/>
</dbReference>
<dbReference type="EMBL" id="PYJT01000116">
    <property type="protein sequence ID" value="TGC53005.1"/>
    <property type="molecule type" value="Genomic_DNA"/>
</dbReference>
<organism evidence="3 9">
    <name type="scientific">Salmonella enterica subsp. enterica serovar Wilhelmsburg</name>
    <dbReference type="NCBI Taxonomy" id="1960126"/>
    <lineage>
        <taxon>Bacteria</taxon>
        <taxon>Pseudomonadati</taxon>
        <taxon>Pseudomonadota</taxon>
        <taxon>Gammaproteobacteria</taxon>
        <taxon>Enterobacterales</taxon>
        <taxon>Enterobacteriaceae</taxon>
        <taxon>Salmonella</taxon>
    </lineage>
</organism>
<dbReference type="AlphaFoldDB" id="A0A659P3W4"/>
<dbReference type="Proteomes" id="UP000298237">
    <property type="component" value="Unassembled WGS sequence"/>
</dbReference>
<sequence>MLVLLNVRLRFAPPNGIRNINELLVFVDRMQSDIFSAPEFVASPKRPVTHTLSLESRSQGWDFFVFKSCRYWRAEQNQR</sequence>
<evidence type="ECO:0000313" key="13">
    <source>
        <dbReference type="Proteomes" id="UP000297846"/>
    </source>
</evidence>
<protein>
    <submittedName>
        <fullName evidence="3">Uncharacterized protein</fullName>
    </submittedName>
</protein>
<evidence type="ECO:0000313" key="12">
    <source>
        <dbReference type="Proteomes" id="UP000297749"/>
    </source>
</evidence>
<name>A0A659P3W4_SALET</name>
<evidence type="ECO:0000313" key="8">
    <source>
        <dbReference type="EMBL" id="TGD03964.1"/>
    </source>
</evidence>
<evidence type="ECO:0000313" key="14">
    <source>
        <dbReference type="Proteomes" id="UP000298226"/>
    </source>
</evidence>
<evidence type="ECO:0000313" key="15">
    <source>
        <dbReference type="Proteomes" id="UP000298237"/>
    </source>
</evidence>
<dbReference type="EMBL" id="PYKA01000058">
    <property type="protein sequence ID" value="TGC58657.1"/>
    <property type="molecule type" value="Genomic_DNA"/>
</dbReference>
<evidence type="ECO:0000313" key="9">
    <source>
        <dbReference type="Proteomes" id="UP000297538"/>
    </source>
</evidence>
<evidence type="ECO:0000313" key="6">
    <source>
        <dbReference type="EMBL" id="TGC85690.1"/>
    </source>
</evidence>
<dbReference type="EMBL" id="PYKG01000104">
    <property type="protein sequence ID" value="TGC85981.1"/>
    <property type="molecule type" value="Genomic_DNA"/>
</dbReference>
<dbReference type="EMBL" id="PYKB01001112">
    <property type="protein sequence ID" value="TGC85690.1"/>
    <property type="molecule type" value="Genomic_DNA"/>
</dbReference>
<proteinExistence type="predicted"/>
<dbReference type="Proteomes" id="UP000298226">
    <property type="component" value="Unassembled WGS sequence"/>
</dbReference>
<evidence type="ECO:0000313" key="3">
    <source>
        <dbReference type="EMBL" id="TGC64564.1"/>
    </source>
</evidence>
<dbReference type="Proteomes" id="UP000297846">
    <property type="component" value="Unassembled WGS sequence"/>
</dbReference>
<evidence type="ECO:0000313" key="7">
    <source>
        <dbReference type="EMBL" id="TGC85981.1"/>
    </source>
</evidence>
<comment type="caution">
    <text evidence="3">The sequence shown here is derived from an EMBL/GenBank/DDBJ whole genome shotgun (WGS) entry which is preliminary data.</text>
</comment>
<dbReference type="EMBL" id="PYKH01000094">
    <property type="protein sequence ID" value="TGD03964.1"/>
    <property type="molecule type" value="Genomic_DNA"/>
</dbReference>
<dbReference type="EMBL" id="PYKF01000414">
    <property type="protein sequence ID" value="TGC84972.1"/>
    <property type="molecule type" value="Genomic_DNA"/>
</dbReference>
<dbReference type="Proteomes" id="UP000297538">
    <property type="component" value="Unassembled WGS sequence"/>
</dbReference>
<evidence type="ECO:0000313" key="11">
    <source>
        <dbReference type="Proteomes" id="UP000297728"/>
    </source>
</evidence>
<evidence type="ECO:0000313" key="5">
    <source>
        <dbReference type="EMBL" id="TGC84972.1"/>
    </source>
</evidence>
<dbReference type="Proteomes" id="UP000297749">
    <property type="component" value="Unassembled WGS sequence"/>
</dbReference>
<evidence type="ECO:0000313" key="10">
    <source>
        <dbReference type="Proteomes" id="UP000297558"/>
    </source>
</evidence>
<dbReference type="Proteomes" id="UP000298491">
    <property type="component" value="Unassembled WGS sequence"/>
</dbReference>
<evidence type="ECO:0000313" key="2">
    <source>
        <dbReference type="EMBL" id="TGC58657.1"/>
    </source>
</evidence>
<accession>A0A659P3W4</accession>
<dbReference type="EMBL" id="PYKC01000147">
    <property type="protein sequence ID" value="TGC64564.1"/>
    <property type="molecule type" value="Genomic_DNA"/>
</dbReference>
<dbReference type="Proteomes" id="UP000297728">
    <property type="component" value="Unassembled WGS sequence"/>
</dbReference>
<dbReference type="EMBL" id="PYJZ01000062">
    <property type="protein sequence ID" value="TGC64776.1"/>
    <property type="molecule type" value="Genomic_DNA"/>
</dbReference>
<evidence type="ECO:0000313" key="1">
    <source>
        <dbReference type="EMBL" id="TGC53005.1"/>
    </source>
</evidence>
<reference evidence="9 10" key="1">
    <citation type="submission" date="2018-03" db="EMBL/GenBank/DDBJ databases">
        <title>Non-Typhoidal Salmonella genome sequencing and assembly.</title>
        <authorList>
            <person name="Matchawe C."/>
        </authorList>
    </citation>
    <scope>NUCLEOTIDE SEQUENCE [LARGE SCALE GENOMIC DNA]</scope>
    <source>
        <strain evidence="1 11">103bo</strain>
        <strain evidence="8 14">31eva</strain>
        <strain evidence="7 13">31evb</strain>
        <strain evidence="5 12">32eva</strain>
        <strain evidence="3 9">34ev</strain>
        <strain evidence="6 16">35dea</strain>
        <strain evidence="2 15">35deb</strain>
        <strain evidence="4 10">36ev</strain>
    </source>
</reference>
<evidence type="ECO:0000313" key="4">
    <source>
        <dbReference type="EMBL" id="TGC64776.1"/>
    </source>
</evidence>
<gene>
    <name evidence="1" type="ORF">C9E92_08395</name>
    <name evidence="2" type="ORF">C9E97_08335</name>
    <name evidence="4" type="ORF">C9E98_11205</name>
    <name evidence="3" type="ORF">C9F00_22700</name>
    <name evidence="7" type="ORF">C9F02_12165</name>
    <name evidence="5" type="ORF">C9F04_12695</name>
    <name evidence="8" type="ORF">C9F06_17700</name>
    <name evidence="6" type="ORF">C9F09_18695</name>
</gene>
<evidence type="ECO:0000313" key="16">
    <source>
        <dbReference type="Proteomes" id="UP000298491"/>
    </source>
</evidence>